<reference evidence="2 3" key="1">
    <citation type="journal article" date="2016" name="Int. J. Syst. Evol. Microbiol.">
        <title>Arsenicitalea aurantiaca gen. nov., sp. nov., a new member of the family Hyphomicrobiaceae, isolated from high-arsenic sediment.</title>
        <authorList>
            <person name="Mu Y."/>
            <person name="Zhou L."/>
            <person name="Zeng X.C."/>
            <person name="Liu L."/>
            <person name="Pan Y."/>
            <person name="Chen X."/>
            <person name="Wang J."/>
            <person name="Li S."/>
            <person name="Li W.J."/>
            <person name="Wang Y."/>
        </authorList>
    </citation>
    <scope>NUCLEOTIDE SEQUENCE [LARGE SCALE GENOMIC DNA]</scope>
    <source>
        <strain evidence="2 3">42-50</strain>
    </source>
</reference>
<organism evidence="2 3">
    <name type="scientific">Arsenicitalea aurantiaca</name>
    <dbReference type="NCBI Taxonomy" id="1783274"/>
    <lineage>
        <taxon>Bacteria</taxon>
        <taxon>Pseudomonadati</taxon>
        <taxon>Pseudomonadota</taxon>
        <taxon>Alphaproteobacteria</taxon>
        <taxon>Hyphomicrobiales</taxon>
        <taxon>Devosiaceae</taxon>
        <taxon>Arsenicitalea</taxon>
    </lineage>
</organism>
<comment type="caution">
    <text evidence="2">The sequence shown here is derived from an EMBL/GenBank/DDBJ whole genome shotgun (WGS) entry which is preliminary data.</text>
</comment>
<gene>
    <name evidence="2" type="ORF">EMQ25_06905</name>
</gene>
<proteinExistence type="predicted"/>
<dbReference type="OrthoDB" id="8684708at2"/>
<protein>
    <submittedName>
        <fullName evidence="2">Nuclear transport factor 2 family protein</fullName>
    </submittedName>
</protein>
<feature type="domain" description="SnoaL-like" evidence="1">
    <location>
        <begin position="14"/>
        <end position="97"/>
    </location>
</feature>
<name>A0A433XFI3_9HYPH</name>
<dbReference type="RefSeq" id="WP_127187816.1">
    <property type="nucleotide sequence ID" value="NZ_RZNJ01000002.1"/>
</dbReference>
<dbReference type="Gene3D" id="3.10.450.50">
    <property type="match status" value="1"/>
</dbReference>
<dbReference type="InterPro" id="IPR037401">
    <property type="entry name" value="SnoaL-like"/>
</dbReference>
<dbReference type="AlphaFoldDB" id="A0A433XFI3"/>
<dbReference type="SUPFAM" id="SSF54427">
    <property type="entry name" value="NTF2-like"/>
    <property type="match status" value="1"/>
</dbReference>
<dbReference type="EMBL" id="RZNJ01000002">
    <property type="protein sequence ID" value="RUT32859.1"/>
    <property type="molecule type" value="Genomic_DNA"/>
</dbReference>
<dbReference type="Proteomes" id="UP000281547">
    <property type="component" value="Unassembled WGS sequence"/>
</dbReference>
<evidence type="ECO:0000259" key="1">
    <source>
        <dbReference type="Pfam" id="PF12680"/>
    </source>
</evidence>
<accession>A0A433XFI3</accession>
<keyword evidence="3" id="KW-1185">Reference proteome</keyword>
<dbReference type="InterPro" id="IPR032710">
    <property type="entry name" value="NTF2-like_dom_sf"/>
</dbReference>
<evidence type="ECO:0000313" key="2">
    <source>
        <dbReference type="EMBL" id="RUT32859.1"/>
    </source>
</evidence>
<evidence type="ECO:0000313" key="3">
    <source>
        <dbReference type="Proteomes" id="UP000281547"/>
    </source>
</evidence>
<sequence>MPIPLPAPIAAYFAADREDADAVARCFTETAVVSDERQTHVGRDAIRKWKTETSSRFSYRTEPFAVAEADGETVVTGHLTGDFPGSPIDLRYAFVLEGEKIARLRIAP</sequence>
<dbReference type="Pfam" id="PF12680">
    <property type="entry name" value="SnoaL_2"/>
    <property type="match status" value="1"/>
</dbReference>